<keyword evidence="4" id="KW-0862">Zinc</keyword>
<feature type="domain" description="Metallo-beta-lactamase" evidence="5">
    <location>
        <begin position="61"/>
        <end position="246"/>
    </location>
</feature>
<accession>A0A5J4VMD9</accession>
<comment type="caution">
    <text evidence="6">The sequence shown here is derived from an EMBL/GenBank/DDBJ whole genome shotgun (WGS) entry which is preliminary data.</text>
</comment>
<dbReference type="Pfam" id="PF00753">
    <property type="entry name" value="Lactamase_B"/>
    <property type="match status" value="1"/>
</dbReference>
<protein>
    <submittedName>
        <fullName evidence="6">Putative MBL fold metallo-hydrolase</fullName>
    </submittedName>
</protein>
<proteinExistence type="inferred from homology"/>
<dbReference type="EMBL" id="SNRW01006099">
    <property type="protein sequence ID" value="KAA6383731.1"/>
    <property type="molecule type" value="Genomic_DNA"/>
</dbReference>
<evidence type="ECO:0000256" key="2">
    <source>
        <dbReference type="ARBA" id="ARBA00022723"/>
    </source>
</evidence>
<dbReference type="InterPro" id="IPR051013">
    <property type="entry name" value="MBL_superfamily_lactonases"/>
</dbReference>
<dbReference type="Gene3D" id="3.60.15.10">
    <property type="entry name" value="Ribonuclease Z/Hydroxyacylglutathione hydrolase-like"/>
    <property type="match status" value="1"/>
</dbReference>
<keyword evidence="2" id="KW-0479">Metal-binding</keyword>
<evidence type="ECO:0000256" key="1">
    <source>
        <dbReference type="ARBA" id="ARBA00007749"/>
    </source>
</evidence>
<keyword evidence="3 6" id="KW-0378">Hydrolase</keyword>
<evidence type="ECO:0000313" key="6">
    <source>
        <dbReference type="EMBL" id="KAA6383731.1"/>
    </source>
</evidence>
<dbReference type="CDD" id="cd07720">
    <property type="entry name" value="OPHC2-like_MBL-fold"/>
    <property type="match status" value="1"/>
</dbReference>
<organism evidence="6 7">
    <name type="scientific">Streblomastix strix</name>
    <dbReference type="NCBI Taxonomy" id="222440"/>
    <lineage>
        <taxon>Eukaryota</taxon>
        <taxon>Metamonada</taxon>
        <taxon>Preaxostyla</taxon>
        <taxon>Oxymonadida</taxon>
        <taxon>Streblomastigidae</taxon>
        <taxon>Streblomastix</taxon>
    </lineage>
</organism>
<dbReference type="OrthoDB" id="10250730at2759"/>
<dbReference type="SMART" id="SM00849">
    <property type="entry name" value="Lactamase_B"/>
    <property type="match status" value="1"/>
</dbReference>
<name>A0A5J4VMD9_9EUKA</name>
<dbReference type="AlphaFoldDB" id="A0A5J4VMD9"/>
<evidence type="ECO:0000313" key="7">
    <source>
        <dbReference type="Proteomes" id="UP000324800"/>
    </source>
</evidence>
<dbReference type="InterPro" id="IPR001279">
    <property type="entry name" value="Metallo-B-lactamas"/>
</dbReference>
<dbReference type="GO" id="GO:0046872">
    <property type="term" value="F:metal ion binding"/>
    <property type="evidence" value="ECO:0007669"/>
    <property type="project" value="UniProtKB-KW"/>
</dbReference>
<sequence>MTATIKIEAKLSKNIVKLLVGDVEVFVIEDCGNPLGAALFEGPTPAAKRSPYFKDGKVDTSVNMFLVHNKGQWILIDAGYGKALLPSLATIGVKVEDISTILITHMHPDHISGLLNGNAATFPKAKVFVSENEKAFWVKGKGQTDADKVAEIYGTRFQTLKYGTEVAPGIISVDLEGHTAGHTGYEIGSGVNHLLIAGDFLHHTALQFFCPEENASFDADKPKSIKTRRLVMERASKEGFAVSGVHILFPGTGYVKKGEENGYTFIPIQ</sequence>
<gene>
    <name evidence="6" type="ORF">EZS28_020741</name>
</gene>
<dbReference type="SUPFAM" id="SSF56281">
    <property type="entry name" value="Metallo-hydrolase/oxidoreductase"/>
    <property type="match status" value="1"/>
</dbReference>
<dbReference type="GO" id="GO:0016787">
    <property type="term" value="F:hydrolase activity"/>
    <property type="evidence" value="ECO:0007669"/>
    <property type="project" value="UniProtKB-KW"/>
</dbReference>
<reference evidence="6 7" key="1">
    <citation type="submission" date="2019-03" db="EMBL/GenBank/DDBJ databases">
        <title>Single cell metagenomics reveals metabolic interactions within the superorganism composed of flagellate Streblomastix strix and complex community of Bacteroidetes bacteria on its surface.</title>
        <authorList>
            <person name="Treitli S.C."/>
            <person name="Kolisko M."/>
            <person name="Husnik F."/>
            <person name="Keeling P."/>
            <person name="Hampl V."/>
        </authorList>
    </citation>
    <scope>NUCLEOTIDE SEQUENCE [LARGE SCALE GENOMIC DNA]</scope>
    <source>
        <strain evidence="6">ST1C</strain>
    </source>
</reference>
<dbReference type="Proteomes" id="UP000324800">
    <property type="component" value="Unassembled WGS sequence"/>
</dbReference>
<dbReference type="PANTHER" id="PTHR42978:SF6">
    <property type="entry name" value="QUORUM-QUENCHING LACTONASE YTNP-RELATED"/>
    <property type="match status" value="1"/>
</dbReference>
<evidence type="ECO:0000256" key="3">
    <source>
        <dbReference type="ARBA" id="ARBA00022801"/>
    </source>
</evidence>
<dbReference type="InterPro" id="IPR036866">
    <property type="entry name" value="RibonucZ/Hydroxyglut_hydro"/>
</dbReference>
<dbReference type="PANTHER" id="PTHR42978">
    <property type="entry name" value="QUORUM-QUENCHING LACTONASE YTNP-RELATED-RELATED"/>
    <property type="match status" value="1"/>
</dbReference>
<comment type="similarity">
    <text evidence="1">Belongs to the metallo-beta-lactamase superfamily.</text>
</comment>
<evidence type="ECO:0000259" key="5">
    <source>
        <dbReference type="SMART" id="SM00849"/>
    </source>
</evidence>
<evidence type="ECO:0000256" key="4">
    <source>
        <dbReference type="ARBA" id="ARBA00022833"/>
    </source>
</evidence>